<dbReference type="SUPFAM" id="SSF55920">
    <property type="entry name" value="Creatinase/aminopeptidase"/>
    <property type="match status" value="1"/>
</dbReference>
<keyword evidence="1" id="KW-0812">Transmembrane</keyword>
<sequence length="388" mass="41493">MAERSMIFPAAEFRDRTARLQAAMAGAGLGALLLTSAADIFYVTGFLTRFWESPARPWFVVVPAAGAPVAVIPEIGAALMRRTWLSDIRTWEAPDPRDDGIGLLAETLCGLVPERGRIGLPMGPETALRMPLADHDALGRRIAPRLFADATACLRRVREIKSGAEIARVRAICAITGRAFDRVPEFARPGCPLEAVFRAFQIACLSEGADWVSYVAGAAGPDGYADVISPADARPLTGGDVLMLDTGAVREGYFCDFDRNFAIGPVSEAVRRTHGALWEATEQVLGAIRPGLRACDVHRMLCEALQRRGAEPAGGRLGHGLGLALTEWPSLSALDETPLRAGMVLTLEPGAVVRPGRLLVHEEVVVLHETGAELLSPRAPSELPEIGG</sequence>
<dbReference type="Proteomes" id="UP000474957">
    <property type="component" value="Unassembled WGS sequence"/>
</dbReference>
<keyword evidence="5" id="KW-1185">Reference proteome</keyword>
<dbReference type="CDD" id="cd01066">
    <property type="entry name" value="APP_MetAP"/>
    <property type="match status" value="1"/>
</dbReference>
<dbReference type="InterPro" id="IPR001714">
    <property type="entry name" value="Pept_M24_MAP"/>
</dbReference>
<feature type="transmembrane region" description="Helical" evidence="1">
    <location>
        <begin position="20"/>
        <end position="38"/>
    </location>
</feature>
<feature type="transmembrane region" description="Helical" evidence="1">
    <location>
        <begin position="58"/>
        <end position="79"/>
    </location>
</feature>
<dbReference type="RefSeq" id="WP_154449712.1">
    <property type="nucleotide sequence ID" value="NZ_WIND01000073.1"/>
</dbReference>
<dbReference type="InterPro" id="IPR000994">
    <property type="entry name" value="Pept_M24"/>
</dbReference>
<dbReference type="InterPro" id="IPR036005">
    <property type="entry name" value="Creatinase/aminopeptidase-like"/>
</dbReference>
<name>A0A6L5Z6N0_9RHOB</name>
<feature type="domain" description="Peptidase M24" evidence="2">
    <location>
        <begin position="168"/>
        <end position="365"/>
    </location>
</feature>
<evidence type="ECO:0000313" key="5">
    <source>
        <dbReference type="Proteomes" id="UP000474957"/>
    </source>
</evidence>
<feature type="domain" description="Creatinase N-terminal" evidence="3">
    <location>
        <begin position="16"/>
        <end position="160"/>
    </location>
</feature>
<evidence type="ECO:0000259" key="2">
    <source>
        <dbReference type="Pfam" id="PF00557"/>
    </source>
</evidence>
<dbReference type="InterPro" id="IPR050659">
    <property type="entry name" value="Peptidase_M24B"/>
</dbReference>
<dbReference type="Gene3D" id="3.90.230.10">
    <property type="entry name" value="Creatinase/methionine aminopeptidase superfamily"/>
    <property type="match status" value="1"/>
</dbReference>
<protein>
    <submittedName>
        <fullName evidence="4">M24 family metallopeptidase</fullName>
    </submittedName>
</protein>
<dbReference type="GO" id="GO:0004177">
    <property type="term" value="F:aminopeptidase activity"/>
    <property type="evidence" value="ECO:0007669"/>
    <property type="project" value="UniProtKB-ARBA"/>
</dbReference>
<keyword evidence="1" id="KW-1133">Transmembrane helix</keyword>
<dbReference type="InterPro" id="IPR000587">
    <property type="entry name" value="Creatinase_N"/>
</dbReference>
<evidence type="ECO:0000256" key="1">
    <source>
        <dbReference type="SAM" id="Phobius"/>
    </source>
</evidence>
<evidence type="ECO:0000313" key="4">
    <source>
        <dbReference type="EMBL" id="MSU92211.1"/>
    </source>
</evidence>
<dbReference type="Pfam" id="PF01321">
    <property type="entry name" value="Creatinase_N"/>
    <property type="match status" value="1"/>
</dbReference>
<accession>A0A6L5Z6N0</accession>
<dbReference type="GO" id="GO:0008235">
    <property type="term" value="F:metalloexopeptidase activity"/>
    <property type="evidence" value="ECO:0007669"/>
    <property type="project" value="UniProtKB-ARBA"/>
</dbReference>
<dbReference type="Gene3D" id="3.40.350.10">
    <property type="entry name" value="Creatinase/prolidase N-terminal domain"/>
    <property type="match status" value="1"/>
</dbReference>
<dbReference type="EMBL" id="WIND01000073">
    <property type="protein sequence ID" value="MSU92211.1"/>
    <property type="molecule type" value="Genomic_DNA"/>
</dbReference>
<dbReference type="PANTHER" id="PTHR46112:SF2">
    <property type="entry name" value="XAA-PRO AMINOPEPTIDASE P-RELATED"/>
    <property type="match status" value="1"/>
</dbReference>
<dbReference type="PANTHER" id="PTHR46112">
    <property type="entry name" value="AMINOPEPTIDASE"/>
    <property type="match status" value="1"/>
</dbReference>
<dbReference type="InterPro" id="IPR029149">
    <property type="entry name" value="Creatin/AminoP/Spt16_N"/>
</dbReference>
<keyword evidence="1" id="KW-0472">Membrane</keyword>
<dbReference type="SUPFAM" id="SSF53092">
    <property type="entry name" value="Creatinase/prolidase N-terminal domain"/>
    <property type="match status" value="1"/>
</dbReference>
<dbReference type="PRINTS" id="PR00599">
    <property type="entry name" value="MAPEPTIDASE"/>
</dbReference>
<dbReference type="AlphaFoldDB" id="A0A6L5Z6N0"/>
<comment type="caution">
    <text evidence="4">The sequence shown here is derived from an EMBL/GenBank/DDBJ whole genome shotgun (WGS) entry which is preliminary data.</text>
</comment>
<dbReference type="Pfam" id="PF00557">
    <property type="entry name" value="Peptidase_M24"/>
    <property type="match status" value="1"/>
</dbReference>
<proteinExistence type="predicted"/>
<organism evidence="4 5">
    <name type="scientific">Halovulum marinum</name>
    <dbReference type="NCBI Taxonomy" id="2662447"/>
    <lineage>
        <taxon>Bacteria</taxon>
        <taxon>Pseudomonadati</taxon>
        <taxon>Pseudomonadota</taxon>
        <taxon>Alphaproteobacteria</taxon>
        <taxon>Rhodobacterales</taxon>
        <taxon>Paracoccaceae</taxon>
        <taxon>Halovulum</taxon>
    </lineage>
</organism>
<evidence type="ECO:0000259" key="3">
    <source>
        <dbReference type="Pfam" id="PF01321"/>
    </source>
</evidence>
<gene>
    <name evidence="4" type="ORF">GE300_22025</name>
</gene>
<reference evidence="4 5" key="1">
    <citation type="submission" date="2019-10" db="EMBL/GenBank/DDBJ databases">
        <title>Cognatihalovulum marinum gen. nov. sp. nov., a new member of the family Rhodobacteraceae isolated from deep seawater of the Northwest Indian Ocean.</title>
        <authorList>
            <person name="Ruan C."/>
            <person name="Wang J."/>
            <person name="Zheng X."/>
            <person name="Song L."/>
            <person name="Zhu Y."/>
            <person name="Huang Y."/>
            <person name="Lu Z."/>
            <person name="Du W."/>
            <person name="Huang L."/>
            <person name="Dai X."/>
        </authorList>
    </citation>
    <scope>NUCLEOTIDE SEQUENCE [LARGE SCALE GENOMIC DNA]</scope>
    <source>
        <strain evidence="4 5">2CG4</strain>
    </source>
</reference>